<dbReference type="EMBL" id="CAJNOL010000107">
    <property type="protein sequence ID" value="CAF0851017.1"/>
    <property type="molecule type" value="Genomic_DNA"/>
</dbReference>
<dbReference type="Proteomes" id="UP000663870">
    <property type="component" value="Unassembled WGS sequence"/>
</dbReference>
<evidence type="ECO:0000313" key="6">
    <source>
        <dbReference type="EMBL" id="CAF0891918.1"/>
    </source>
</evidence>
<reference evidence="7" key="1">
    <citation type="submission" date="2021-02" db="EMBL/GenBank/DDBJ databases">
        <authorList>
            <person name="Nowell W R."/>
        </authorList>
    </citation>
    <scope>NUCLEOTIDE SEQUENCE</scope>
</reference>
<dbReference type="Proteomes" id="UP000663874">
    <property type="component" value="Unassembled WGS sequence"/>
</dbReference>
<evidence type="ECO:0000313" key="11">
    <source>
        <dbReference type="Proteomes" id="UP000663870"/>
    </source>
</evidence>
<name>A0A818P7P7_9BILA</name>
<evidence type="ECO:0000256" key="1">
    <source>
        <dbReference type="SAM" id="Phobius"/>
    </source>
</evidence>
<protein>
    <submittedName>
        <fullName evidence="7">Uncharacterized protein</fullName>
    </submittedName>
</protein>
<accession>A0A818P7P7</accession>
<evidence type="ECO:0000313" key="2">
    <source>
        <dbReference type="EMBL" id="CAF0810980.1"/>
    </source>
</evidence>
<evidence type="ECO:0000313" key="10">
    <source>
        <dbReference type="Proteomes" id="UP000663836"/>
    </source>
</evidence>
<proteinExistence type="predicted"/>
<dbReference type="Proteomes" id="UP000663889">
    <property type="component" value="Unassembled WGS sequence"/>
</dbReference>
<sequence>MTYRSKILPHKFTKQEQELRIITNPLEETRLNLLDQDDYQAPLTAHTLAPNSKWIIVRHNLHKIRSWGGIDTSQVDERFRDWYIFLQMRRELRRAHEDIRQIGDRSDFVPVPYFRLPIDPIHTRRFDVSHVQPSDVLHYPSLGRDPIVLQSLLYYFSKECAVPYDSIFRAFLSNICLILYRDRQRIHRVAVLRKVALVIAIIVFIILGLMLISLIVSVLGTTSNLKDMYRNDVDGGIEWRESATTIETTLHFS</sequence>
<evidence type="ECO:0000313" key="5">
    <source>
        <dbReference type="EMBL" id="CAF0869628.1"/>
    </source>
</evidence>
<evidence type="ECO:0000313" key="9">
    <source>
        <dbReference type="EMBL" id="CAF3818336.1"/>
    </source>
</evidence>
<evidence type="ECO:0000313" key="8">
    <source>
        <dbReference type="EMBL" id="CAF3649168.1"/>
    </source>
</evidence>
<dbReference type="Proteomes" id="UP000663864">
    <property type="component" value="Unassembled WGS sequence"/>
</dbReference>
<dbReference type="OrthoDB" id="9980134at2759"/>
<dbReference type="Proteomes" id="UP000663854">
    <property type="component" value="Unassembled WGS sequence"/>
</dbReference>
<keyword evidence="1" id="KW-0472">Membrane</keyword>
<dbReference type="EMBL" id="CAJOBD010000213">
    <property type="protein sequence ID" value="CAF3615073.1"/>
    <property type="molecule type" value="Genomic_DNA"/>
</dbReference>
<feature type="transmembrane region" description="Helical" evidence="1">
    <location>
        <begin position="195"/>
        <end position="219"/>
    </location>
</feature>
<dbReference type="EMBL" id="CAJOAX010000780">
    <property type="protein sequence ID" value="CAF3649168.1"/>
    <property type="molecule type" value="Genomic_DNA"/>
</dbReference>
<keyword evidence="1" id="KW-1133">Transmembrane helix</keyword>
<evidence type="ECO:0000313" key="7">
    <source>
        <dbReference type="EMBL" id="CAF3615073.1"/>
    </source>
</evidence>
<comment type="caution">
    <text evidence="7">The sequence shown here is derived from an EMBL/GenBank/DDBJ whole genome shotgun (WGS) entry which is preliminary data.</text>
</comment>
<dbReference type="EMBL" id="CAJNOT010000157">
    <property type="protein sequence ID" value="CAF0869628.1"/>
    <property type="molecule type" value="Genomic_DNA"/>
</dbReference>
<evidence type="ECO:0000313" key="3">
    <source>
        <dbReference type="EMBL" id="CAF0849942.1"/>
    </source>
</evidence>
<dbReference type="AlphaFoldDB" id="A0A818P7P7"/>
<dbReference type="Proteomes" id="UP000663882">
    <property type="component" value="Unassembled WGS sequence"/>
</dbReference>
<dbReference type="Proteomes" id="UP000663836">
    <property type="component" value="Unassembled WGS sequence"/>
</dbReference>
<dbReference type="EMBL" id="CAJNOH010000082">
    <property type="protein sequence ID" value="CAF0849942.1"/>
    <property type="molecule type" value="Genomic_DNA"/>
</dbReference>
<gene>
    <name evidence="9" type="ORF">FNK824_LOCUS16001</name>
    <name evidence="7" type="ORF">JBS370_LOCUS4493</name>
    <name evidence="4" type="ORF">JXQ802_LOCUS6692</name>
    <name evidence="8" type="ORF">OTI717_LOCUS9269</name>
    <name evidence="3" type="ORF">PYM288_LOCUS7011</name>
    <name evidence="2" type="ORF">RFH988_LOCUS4426</name>
    <name evidence="6" type="ORF">SEV965_LOCUS5180</name>
    <name evidence="5" type="ORF">ZHD862_LOCUS5812</name>
</gene>
<organism evidence="7 10">
    <name type="scientific">Rotaria sordida</name>
    <dbReference type="NCBI Taxonomy" id="392033"/>
    <lineage>
        <taxon>Eukaryota</taxon>
        <taxon>Metazoa</taxon>
        <taxon>Spiralia</taxon>
        <taxon>Gnathifera</taxon>
        <taxon>Rotifera</taxon>
        <taxon>Eurotatoria</taxon>
        <taxon>Bdelloidea</taxon>
        <taxon>Philodinida</taxon>
        <taxon>Philodinidae</taxon>
        <taxon>Rotaria</taxon>
    </lineage>
</organism>
<dbReference type="EMBL" id="CAJOBE010002380">
    <property type="protein sequence ID" value="CAF3818336.1"/>
    <property type="molecule type" value="Genomic_DNA"/>
</dbReference>
<dbReference type="EMBL" id="CAJNOU010000156">
    <property type="protein sequence ID" value="CAF0891918.1"/>
    <property type="molecule type" value="Genomic_DNA"/>
</dbReference>
<keyword evidence="11" id="KW-1185">Reference proteome</keyword>
<evidence type="ECO:0000313" key="4">
    <source>
        <dbReference type="EMBL" id="CAF0851017.1"/>
    </source>
</evidence>
<dbReference type="EMBL" id="CAJNOO010000115">
    <property type="protein sequence ID" value="CAF0810980.1"/>
    <property type="molecule type" value="Genomic_DNA"/>
</dbReference>
<keyword evidence="1" id="KW-0812">Transmembrane</keyword>
<dbReference type="Proteomes" id="UP000663823">
    <property type="component" value="Unassembled WGS sequence"/>
</dbReference>